<dbReference type="SUPFAM" id="SSF47699">
    <property type="entry name" value="Bifunctional inhibitor/lipid-transfer protein/seed storage 2S albumin"/>
    <property type="match status" value="1"/>
</dbReference>
<reference evidence="2" key="1">
    <citation type="journal article" date="2019" name="Database">
        <title>The radish genome database (RadishGD): an integrated information resource for radish genomics.</title>
        <authorList>
            <person name="Yu H.J."/>
            <person name="Baek S."/>
            <person name="Lee Y.J."/>
            <person name="Cho A."/>
            <person name="Mun J.H."/>
        </authorList>
    </citation>
    <scope>NUCLEOTIDE SEQUENCE [LARGE SCALE GENOMIC DNA]</scope>
    <source>
        <strain evidence="2">cv. WK10039</strain>
    </source>
</reference>
<keyword evidence="1" id="KW-0732">Signal</keyword>
<dbReference type="InterPro" id="IPR036312">
    <property type="entry name" value="Bifun_inhib/LTP/seed_sf"/>
</dbReference>
<feature type="chain" id="PRO_5040901999" evidence="1">
    <location>
        <begin position="23"/>
        <end position="116"/>
    </location>
</feature>
<reference evidence="3" key="2">
    <citation type="submission" date="2025-08" db="UniProtKB">
        <authorList>
            <consortium name="RefSeq"/>
        </authorList>
    </citation>
    <scope>IDENTIFICATION</scope>
    <source>
        <tissue evidence="3">Leaf</tissue>
    </source>
</reference>
<dbReference type="AlphaFoldDB" id="A0A6J0L5B1"/>
<evidence type="ECO:0000313" key="2">
    <source>
        <dbReference type="Proteomes" id="UP000504610"/>
    </source>
</evidence>
<evidence type="ECO:0000313" key="3">
    <source>
        <dbReference type="RefSeq" id="XP_018455380.2"/>
    </source>
</evidence>
<dbReference type="OrthoDB" id="1024508at2759"/>
<evidence type="ECO:0000256" key="1">
    <source>
        <dbReference type="SAM" id="SignalP"/>
    </source>
</evidence>
<protein>
    <submittedName>
        <fullName evidence="3">Uncharacterized protein LOC108826501</fullName>
    </submittedName>
</protein>
<keyword evidence="2" id="KW-1185">Reference proteome</keyword>
<dbReference type="Gene3D" id="1.10.110.10">
    <property type="entry name" value="Plant lipid-transfer and hydrophobic proteins"/>
    <property type="match status" value="1"/>
</dbReference>
<dbReference type="GeneID" id="108826501"/>
<gene>
    <name evidence="3" type="primary">LOC108826501</name>
</gene>
<dbReference type="Proteomes" id="UP000504610">
    <property type="component" value="Chromosome 2"/>
</dbReference>
<dbReference type="RefSeq" id="XP_018455380.2">
    <property type="nucleotide sequence ID" value="XM_018599878.2"/>
</dbReference>
<accession>A0A6J0L5B1</accession>
<feature type="signal peptide" evidence="1">
    <location>
        <begin position="1"/>
        <end position="22"/>
    </location>
</feature>
<proteinExistence type="predicted"/>
<sequence>MVKMMMKVAFAMTCMLIAVTTADKADRPWPPECLEVANVMVEECKLFFVEQESPPTAECCGWFSSRHKKAEDRRRICRCMKFLTTAFEAIKPGVLALSDQCHFGDGFPMSKNHACA</sequence>
<dbReference type="KEGG" id="rsz:108826501"/>
<name>A0A6J0L5B1_RAPSA</name>
<organism evidence="2 3">
    <name type="scientific">Raphanus sativus</name>
    <name type="common">Radish</name>
    <name type="synonym">Raphanus raphanistrum var. sativus</name>
    <dbReference type="NCBI Taxonomy" id="3726"/>
    <lineage>
        <taxon>Eukaryota</taxon>
        <taxon>Viridiplantae</taxon>
        <taxon>Streptophyta</taxon>
        <taxon>Embryophyta</taxon>
        <taxon>Tracheophyta</taxon>
        <taxon>Spermatophyta</taxon>
        <taxon>Magnoliopsida</taxon>
        <taxon>eudicotyledons</taxon>
        <taxon>Gunneridae</taxon>
        <taxon>Pentapetalae</taxon>
        <taxon>rosids</taxon>
        <taxon>malvids</taxon>
        <taxon>Brassicales</taxon>
        <taxon>Brassicaceae</taxon>
        <taxon>Brassiceae</taxon>
        <taxon>Raphanus</taxon>
    </lineage>
</organism>